<keyword evidence="2" id="KW-0830">Ubiquinone</keyword>
<name>A0ABU8BGF5_9BRAD</name>
<protein>
    <submittedName>
        <fullName evidence="2">Ubiquinone/menaquinone biosynthesis C-methylase UbiE</fullName>
    </submittedName>
</protein>
<dbReference type="InterPro" id="IPR029063">
    <property type="entry name" value="SAM-dependent_MTases_sf"/>
</dbReference>
<proteinExistence type="predicted"/>
<evidence type="ECO:0000313" key="2">
    <source>
        <dbReference type="EMBL" id="MEH2557182.1"/>
    </source>
</evidence>
<dbReference type="CDD" id="cd02440">
    <property type="entry name" value="AdoMet_MTases"/>
    <property type="match status" value="1"/>
</dbReference>
<reference evidence="2 3" key="1">
    <citation type="submission" date="2024-02" db="EMBL/GenBank/DDBJ databases">
        <title>Adaptive strategies in a cosmopolitan and abundant soil bacterium.</title>
        <authorList>
            <person name="Carini P."/>
        </authorList>
    </citation>
    <scope>NUCLEOTIDE SEQUENCE [LARGE SCALE GENOMIC DNA]</scope>
    <source>
        <strain evidence="2 3">AZCC 1608</strain>
    </source>
</reference>
<organism evidence="2 3">
    <name type="scientific">Bradyrhizobium algeriense</name>
    <dbReference type="NCBI Taxonomy" id="634784"/>
    <lineage>
        <taxon>Bacteria</taxon>
        <taxon>Pseudomonadati</taxon>
        <taxon>Pseudomonadota</taxon>
        <taxon>Alphaproteobacteria</taxon>
        <taxon>Hyphomicrobiales</taxon>
        <taxon>Nitrobacteraceae</taxon>
        <taxon>Bradyrhizobium</taxon>
    </lineage>
</organism>
<sequence>MSQSAELRDFYDGYYNEAVAAKRTIAAKQSVDHLVRLGGKSLGHLLDVGAGDGAVLQEIESRRIASKLDAVEISSSGIDRVTSRRLSTLNAIRSFDGYRLPFEDKSFDTTIAIHVLEHVEHERLFLNELKRVSKRVFIEVPLEHTFRLQRSIVMGKPFGHINHYTFDRFINLLDTCGLKPVASKIFPNSLAYETFVGGKAAGSAKHVIRSTALKFAPALAPNVFVYLGAAMCDVAR</sequence>
<dbReference type="Pfam" id="PF08241">
    <property type="entry name" value="Methyltransf_11"/>
    <property type="match status" value="1"/>
</dbReference>
<evidence type="ECO:0000259" key="1">
    <source>
        <dbReference type="Pfam" id="PF08241"/>
    </source>
</evidence>
<dbReference type="Proteomes" id="UP001364224">
    <property type="component" value="Unassembled WGS sequence"/>
</dbReference>
<gene>
    <name evidence="2" type="ORF">V1286_004711</name>
</gene>
<keyword evidence="3" id="KW-1185">Reference proteome</keyword>
<dbReference type="Gene3D" id="3.40.50.150">
    <property type="entry name" value="Vaccinia Virus protein VP39"/>
    <property type="match status" value="1"/>
</dbReference>
<dbReference type="EMBL" id="JAZHRV010000001">
    <property type="protein sequence ID" value="MEH2557182.1"/>
    <property type="molecule type" value="Genomic_DNA"/>
</dbReference>
<dbReference type="InterPro" id="IPR013216">
    <property type="entry name" value="Methyltransf_11"/>
</dbReference>
<dbReference type="SUPFAM" id="SSF53335">
    <property type="entry name" value="S-adenosyl-L-methionine-dependent methyltransferases"/>
    <property type="match status" value="1"/>
</dbReference>
<accession>A0ABU8BGF5</accession>
<comment type="caution">
    <text evidence="2">The sequence shown here is derived from an EMBL/GenBank/DDBJ whole genome shotgun (WGS) entry which is preliminary data.</text>
</comment>
<evidence type="ECO:0000313" key="3">
    <source>
        <dbReference type="Proteomes" id="UP001364224"/>
    </source>
</evidence>
<feature type="domain" description="Methyltransferase type 11" evidence="1">
    <location>
        <begin position="46"/>
        <end position="134"/>
    </location>
</feature>
<dbReference type="RefSeq" id="WP_334483048.1">
    <property type="nucleotide sequence ID" value="NZ_JAZHRV010000001.1"/>
</dbReference>